<evidence type="ECO:0000256" key="5">
    <source>
        <dbReference type="ARBA" id="ARBA00022670"/>
    </source>
</evidence>
<evidence type="ECO:0000256" key="9">
    <source>
        <dbReference type="ARBA" id="ARBA00022946"/>
    </source>
</evidence>
<evidence type="ECO:0000256" key="12">
    <source>
        <dbReference type="ARBA" id="ARBA00025208"/>
    </source>
</evidence>
<gene>
    <name evidence="15" type="primary">OCT1_1</name>
    <name evidence="15" type="ORF">CU098_000807</name>
</gene>
<keyword evidence="16" id="KW-1185">Reference proteome</keyword>
<dbReference type="Pfam" id="PF01432">
    <property type="entry name" value="Peptidase_M3"/>
    <property type="match status" value="1"/>
</dbReference>
<accession>A0A367IR99</accession>
<dbReference type="STRING" id="4846.A0A367IR99"/>
<evidence type="ECO:0000259" key="14">
    <source>
        <dbReference type="Pfam" id="PF01432"/>
    </source>
</evidence>
<comment type="catalytic activity">
    <reaction evidence="1">
        <text>Release of an N-terminal octapeptide as second stage of processing of some proteins imported into the mitochondrion.</text>
        <dbReference type="EC" id="3.4.24.59"/>
    </reaction>
</comment>
<keyword evidence="11" id="KW-0496">Mitochondrion</keyword>
<keyword evidence="7 13" id="KW-0378">Hydrolase</keyword>
<dbReference type="GO" id="GO:0046872">
    <property type="term" value="F:metal ion binding"/>
    <property type="evidence" value="ECO:0007669"/>
    <property type="project" value="UniProtKB-UniRule"/>
</dbReference>
<dbReference type="InterPro" id="IPR024077">
    <property type="entry name" value="Neurolysin/TOP_dom2"/>
</dbReference>
<dbReference type="PANTHER" id="PTHR11804:SF79">
    <property type="entry name" value="MITOCHONDRIAL INTERMEDIATE PEPTIDASE"/>
    <property type="match status" value="1"/>
</dbReference>
<feature type="non-terminal residue" evidence="15">
    <location>
        <position position="1"/>
    </location>
</feature>
<feature type="non-terminal residue" evidence="15">
    <location>
        <position position="567"/>
    </location>
</feature>
<keyword evidence="10 13" id="KW-0482">Metalloprotease</keyword>
<evidence type="ECO:0000256" key="3">
    <source>
        <dbReference type="ARBA" id="ARBA00006040"/>
    </source>
</evidence>
<protein>
    <recommendedName>
        <fullName evidence="4">mitochondrial intermediate peptidase</fullName>
        <ecNumber evidence="4">3.4.24.59</ecNumber>
    </recommendedName>
</protein>
<dbReference type="InterPro" id="IPR024079">
    <property type="entry name" value="MetalloPept_cat_dom_sf"/>
</dbReference>
<evidence type="ECO:0000313" key="16">
    <source>
        <dbReference type="Proteomes" id="UP000253551"/>
    </source>
</evidence>
<keyword evidence="5 13" id="KW-0645">Protease</keyword>
<feature type="domain" description="Peptidase M3A/M3B catalytic" evidence="14">
    <location>
        <begin position="105"/>
        <end position="563"/>
    </location>
</feature>
<keyword evidence="6 13" id="KW-0479">Metal-binding</keyword>
<sequence length="567" mass="64230">ILAQVLKDNTLVKNFSIEEHRSALVLLQDFEKSGIHLPNKKREEFVHLSDLIIHLGRDFIQRNPRAVHSVKIPMSMLSGVSIPESFIEGGFAFIPTDSQYAHAILKHSKNDQVRKQVYQSMYSATEESIDVLENLMKTRAQLATLVGNSSFAELQLQDKMAKNPENAEMFLKALLKHQDPLFQRDIQLLQSVKQQESKDATVYAWDRDYYMHICNQASFKKRSTPMSHFTVGSVIQGLSQLFDHLYGVKFEFSPMRPGESWNDQVRKLDVICENEGKIGTIYCDLFARPGKTAHAAHYTIRTSRRVDDDDAQNDAHFAFPGRNVDEANFLPPIAQSTDSIRGKEGLYQLPIIALTCDFAHGDHAAYLSMQEIETLFHEMGHAMHSMLGRTDFHNVAGTRCASDFVELPSVLMEHFASHPQVVSLFTNKPVPLSDFGQNKSFDGVELNAQILMALVDQSYHSSLANSDGFSSVKEWNRLQDSVGLFPSVPGTMWPVQFNHLFGYASNYYSYLLDRTLARKVWDNFKENPLDREKGQAFREGVLKWGGSRDPWECIASVLGEEDASKII</sequence>
<dbReference type="EC" id="3.4.24.59" evidence="4"/>
<comment type="similarity">
    <text evidence="3 13">Belongs to the peptidase M3 family.</text>
</comment>
<evidence type="ECO:0000256" key="8">
    <source>
        <dbReference type="ARBA" id="ARBA00022833"/>
    </source>
</evidence>
<name>A0A367IR99_RHIST</name>
<evidence type="ECO:0000313" key="15">
    <source>
        <dbReference type="EMBL" id="RCH80224.1"/>
    </source>
</evidence>
<comment type="cofactor">
    <cofactor evidence="13">
        <name>Zn(2+)</name>
        <dbReference type="ChEBI" id="CHEBI:29105"/>
    </cofactor>
    <text evidence="13">Binds 1 zinc ion.</text>
</comment>
<evidence type="ECO:0000256" key="1">
    <source>
        <dbReference type="ARBA" id="ARBA00000436"/>
    </source>
</evidence>
<dbReference type="InterPro" id="IPR001567">
    <property type="entry name" value="Pept_M3A_M3B_dom"/>
</dbReference>
<evidence type="ECO:0000256" key="11">
    <source>
        <dbReference type="ARBA" id="ARBA00023128"/>
    </source>
</evidence>
<dbReference type="GO" id="GO:0004222">
    <property type="term" value="F:metalloendopeptidase activity"/>
    <property type="evidence" value="ECO:0007669"/>
    <property type="project" value="UniProtKB-EC"/>
</dbReference>
<proteinExistence type="inferred from homology"/>
<evidence type="ECO:0000256" key="10">
    <source>
        <dbReference type="ARBA" id="ARBA00023049"/>
    </source>
</evidence>
<keyword evidence="8 13" id="KW-0862">Zinc</keyword>
<evidence type="ECO:0000256" key="2">
    <source>
        <dbReference type="ARBA" id="ARBA00004305"/>
    </source>
</evidence>
<comment type="function">
    <text evidence="12">Cleaves proteins, imported into the mitochondrion, to their mature size. While most mitochondrial precursor proteins are processed to the mature form in one step by mitochondrial processing peptidase (MPP), the sequential cleavage by MIP of an octapeptide after initial processing by MPP is a required step for a subgroup of nuclear-encoded precursor proteins destined for the matrix or the inner membrane.</text>
</comment>
<dbReference type="GO" id="GO:0006518">
    <property type="term" value="P:peptide metabolic process"/>
    <property type="evidence" value="ECO:0007669"/>
    <property type="project" value="TreeGrafter"/>
</dbReference>
<evidence type="ECO:0000256" key="13">
    <source>
        <dbReference type="RuleBase" id="RU003435"/>
    </source>
</evidence>
<dbReference type="SUPFAM" id="SSF55486">
    <property type="entry name" value="Metalloproteases ('zincins'), catalytic domain"/>
    <property type="match status" value="1"/>
</dbReference>
<dbReference type="CDD" id="cd06457">
    <property type="entry name" value="M3A_MIP"/>
    <property type="match status" value="1"/>
</dbReference>
<organism evidence="15 16">
    <name type="scientific">Rhizopus stolonifer</name>
    <name type="common">Rhizopus nigricans</name>
    <dbReference type="NCBI Taxonomy" id="4846"/>
    <lineage>
        <taxon>Eukaryota</taxon>
        <taxon>Fungi</taxon>
        <taxon>Fungi incertae sedis</taxon>
        <taxon>Mucoromycota</taxon>
        <taxon>Mucoromycotina</taxon>
        <taxon>Mucoromycetes</taxon>
        <taxon>Mucorales</taxon>
        <taxon>Mucorineae</taxon>
        <taxon>Rhizopodaceae</taxon>
        <taxon>Rhizopus</taxon>
    </lineage>
</organism>
<reference evidence="15 16" key="1">
    <citation type="journal article" date="2018" name="G3 (Bethesda)">
        <title>Phylogenetic and Phylogenomic Definition of Rhizopus Species.</title>
        <authorList>
            <person name="Gryganskyi A.P."/>
            <person name="Golan J."/>
            <person name="Dolatabadi S."/>
            <person name="Mondo S."/>
            <person name="Robb S."/>
            <person name="Idnurm A."/>
            <person name="Muszewska A."/>
            <person name="Steczkiewicz K."/>
            <person name="Masonjones S."/>
            <person name="Liao H.L."/>
            <person name="Gajdeczka M.T."/>
            <person name="Anike F."/>
            <person name="Vuek A."/>
            <person name="Anishchenko I.M."/>
            <person name="Voigt K."/>
            <person name="de Hoog G.S."/>
            <person name="Smith M.E."/>
            <person name="Heitman J."/>
            <person name="Vilgalys R."/>
            <person name="Stajich J.E."/>
        </authorList>
    </citation>
    <scope>NUCLEOTIDE SEQUENCE [LARGE SCALE GENOMIC DNA]</scope>
    <source>
        <strain evidence="15 16">LSU 92-RS-03</strain>
    </source>
</reference>
<dbReference type="Gene3D" id="3.40.390.10">
    <property type="entry name" value="Collagenase (Catalytic Domain)"/>
    <property type="match status" value="1"/>
</dbReference>
<dbReference type="EMBL" id="PJQM01006117">
    <property type="protein sequence ID" value="RCH80224.1"/>
    <property type="molecule type" value="Genomic_DNA"/>
</dbReference>
<evidence type="ECO:0000256" key="6">
    <source>
        <dbReference type="ARBA" id="ARBA00022723"/>
    </source>
</evidence>
<evidence type="ECO:0000256" key="7">
    <source>
        <dbReference type="ARBA" id="ARBA00022801"/>
    </source>
</evidence>
<dbReference type="GO" id="GO:0005759">
    <property type="term" value="C:mitochondrial matrix"/>
    <property type="evidence" value="ECO:0007669"/>
    <property type="project" value="UniProtKB-SubCell"/>
</dbReference>
<keyword evidence="9" id="KW-0809">Transit peptide</keyword>
<dbReference type="GO" id="GO:0006627">
    <property type="term" value="P:protein processing involved in protein targeting to mitochondrion"/>
    <property type="evidence" value="ECO:0007669"/>
    <property type="project" value="TreeGrafter"/>
</dbReference>
<dbReference type="FunFam" id="3.40.390.10:FF:000055">
    <property type="entry name" value="Related to mitochondrial intermediate peptidase"/>
    <property type="match status" value="1"/>
</dbReference>
<dbReference type="OrthoDB" id="17530at2759"/>
<dbReference type="Proteomes" id="UP000253551">
    <property type="component" value="Unassembled WGS sequence"/>
</dbReference>
<dbReference type="PANTHER" id="PTHR11804">
    <property type="entry name" value="PROTEASE M3 THIMET OLIGOPEPTIDASE-RELATED"/>
    <property type="match status" value="1"/>
</dbReference>
<dbReference type="InterPro" id="IPR045090">
    <property type="entry name" value="Pept_M3A_M3B"/>
</dbReference>
<dbReference type="InterPro" id="IPR033851">
    <property type="entry name" value="M3A_MIP"/>
</dbReference>
<comment type="subcellular location">
    <subcellularLocation>
        <location evidence="2">Mitochondrion matrix</location>
    </subcellularLocation>
</comment>
<evidence type="ECO:0000256" key="4">
    <source>
        <dbReference type="ARBA" id="ARBA00012441"/>
    </source>
</evidence>
<dbReference type="Gene3D" id="1.10.1370.10">
    <property type="entry name" value="Neurolysin, domain 3"/>
    <property type="match status" value="1"/>
</dbReference>
<comment type="caution">
    <text evidence="15">The sequence shown here is derived from an EMBL/GenBank/DDBJ whole genome shotgun (WGS) entry which is preliminary data.</text>
</comment>
<dbReference type="AlphaFoldDB" id="A0A367IR99"/>